<name>A0A075AWQ4_ROZAC</name>
<protein>
    <recommendedName>
        <fullName evidence="3">Ankyrin</fullName>
    </recommendedName>
</protein>
<dbReference type="EMBL" id="KE560927">
    <property type="protein sequence ID" value="EPZ34672.1"/>
    <property type="molecule type" value="Genomic_DNA"/>
</dbReference>
<evidence type="ECO:0000313" key="2">
    <source>
        <dbReference type="Proteomes" id="UP000030755"/>
    </source>
</evidence>
<reference evidence="1 2" key="1">
    <citation type="journal article" date="2013" name="Curr. Biol.">
        <title>Shared signatures of parasitism and phylogenomics unite Cryptomycota and microsporidia.</title>
        <authorList>
            <person name="James T.Y."/>
            <person name="Pelin A."/>
            <person name="Bonen L."/>
            <person name="Ahrendt S."/>
            <person name="Sain D."/>
            <person name="Corradi N."/>
            <person name="Stajich J.E."/>
        </authorList>
    </citation>
    <scope>NUCLEOTIDE SEQUENCE [LARGE SCALE GENOMIC DNA]</scope>
    <source>
        <strain evidence="1 2">CSF55</strain>
    </source>
</reference>
<dbReference type="OrthoDB" id="2163089at2759"/>
<dbReference type="HOGENOM" id="CLU_2672488_0_0_1"/>
<dbReference type="Gene3D" id="1.25.40.20">
    <property type="entry name" value="Ankyrin repeat-containing domain"/>
    <property type="match status" value="1"/>
</dbReference>
<evidence type="ECO:0008006" key="3">
    <source>
        <dbReference type="Google" id="ProtNLM"/>
    </source>
</evidence>
<dbReference type="AlphaFoldDB" id="A0A075AWQ4"/>
<dbReference type="Proteomes" id="UP000030755">
    <property type="component" value="Unassembled WGS sequence"/>
</dbReference>
<organism evidence="1 2">
    <name type="scientific">Rozella allomycis (strain CSF55)</name>
    <dbReference type="NCBI Taxonomy" id="988480"/>
    <lineage>
        <taxon>Eukaryota</taxon>
        <taxon>Fungi</taxon>
        <taxon>Fungi incertae sedis</taxon>
        <taxon>Cryptomycota</taxon>
        <taxon>Cryptomycota incertae sedis</taxon>
        <taxon>Rozella</taxon>
    </lineage>
</organism>
<accession>A0A075AWQ4</accession>
<proteinExistence type="predicted"/>
<sequence length="75" mass="8396">MGTLTLVNPGARKNYSIRHASKNGHVEVVELLLEDSRVNPGARENYAIRLASENGQSMYYLANLPTSLVKVKFEY</sequence>
<evidence type="ECO:0000313" key="1">
    <source>
        <dbReference type="EMBL" id="EPZ34672.1"/>
    </source>
</evidence>
<gene>
    <name evidence="1" type="ORF">O9G_004840</name>
</gene>
<dbReference type="InterPro" id="IPR036770">
    <property type="entry name" value="Ankyrin_rpt-contain_sf"/>
</dbReference>
<keyword evidence="2" id="KW-1185">Reference proteome</keyword>